<dbReference type="InterPro" id="IPR050351">
    <property type="entry name" value="BphY/WalK/GraS-like"/>
</dbReference>
<dbReference type="InterPro" id="IPR036890">
    <property type="entry name" value="HATPase_C_sf"/>
</dbReference>
<reference evidence="8 9" key="1">
    <citation type="submission" date="2018-01" db="EMBL/GenBank/DDBJ databases">
        <authorList>
            <person name="Paulsen S."/>
            <person name="Gram L.K."/>
        </authorList>
    </citation>
    <scope>NUCLEOTIDE SEQUENCE [LARGE SCALE GENOMIC DNA]</scope>
    <source>
        <strain evidence="8 9">S3895</strain>
    </source>
</reference>
<evidence type="ECO:0000256" key="1">
    <source>
        <dbReference type="ARBA" id="ARBA00000085"/>
    </source>
</evidence>
<dbReference type="EC" id="2.7.13.3" evidence="2"/>
<dbReference type="InterPro" id="IPR003594">
    <property type="entry name" value="HATPase_dom"/>
</dbReference>
<gene>
    <name evidence="8" type="ORF">CWC20_08135</name>
</gene>
<dbReference type="SMART" id="SM00387">
    <property type="entry name" value="HATPase_c"/>
    <property type="match status" value="1"/>
</dbReference>
<keyword evidence="9" id="KW-1185">Reference proteome</keyword>
<comment type="catalytic activity">
    <reaction evidence="1">
        <text>ATP + protein L-histidine = ADP + protein N-phospho-L-histidine.</text>
        <dbReference type="EC" id="2.7.13.3"/>
    </reaction>
</comment>
<keyword evidence="6" id="KW-0902">Two-component regulatory system</keyword>
<evidence type="ECO:0000256" key="2">
    <source>
        <dbReference type="ARBA" id="ARBA00012438"/>
    </source>
</evidence>
<keyword evidence="3" id="KW-0597">Phosphoprotein</keyword>
<dbReference type="EMBL" id="PNBW01000037">
    <property type="protein sequence ID" value="TMO75417.1"/>
    <property type="molecule type" value="Genomic_DNA"/>
</dbReference>
<comment type="caution">
    <text evidence="8">The sequence shown here is derived from an EMBL/GenBank/DDBJ whole genome shotgun (WGS) entry which is preliminary data.</text>
</comment>
<dbReference type="PANTHER" id="PTHR45453">
    <property type="entry name" value="PHOSPHATE REGULON SENSOR PROTEIN PHOR"/>
    <property type="match status" value="1"/>
</dbReference>
<dbReference type="PRINTS" id="PR00344">
    <property type="entry name" value="BCTRLSENSOR"/>
</dbReference>
<evidence type="ECO:0000256" key="5">
    <source>
        <dbReference type="ARBA" id="ARBA00022777"/>
    </source>
</evidence>
<proteinExistence type="predicted"/>
<feature type="domain" description="Histidine kinase" evidence="7">
    <location>
        <begin position="1"/>
        <end position="169"/>
    </location>
</feature>
<dbReference type="Gene3D" id="3.30.565.10">
    <property type="entry name" value="Histidine kinase-like ATPase, C-terminal domain"/>
    <property type="match status" value="1"/>
</dbReference>
<dbReference type="Proteomes" id="UP000307164">
    <property type="component" value="Unassembled WGS sequence"/>
</dbReference>
<dbReference type="InterPro" id="IPR004358">
    <property type="entry name" value="Sig_transdc_His_kin-like_C"/>
</dbReference>
<dbReference type="PANTHER" id="PTHR45453:SF1">
    <property type="entry name" value="PHOSPHATE REGULON SENSOR PROTEIN PHOR"/>
    <property type="match status" value="1"/>
</dbReference>
<name>A0ABY2VYU3_9GAMM</name>
<dbReference type="SUPFAM" id="SSF55874">
    <property type="entry name" value="ATPase domain of HSP90 chaperone/DNA topoisomerase II/histidine kinase"/>
    <property type="match status" value="1"/>
</dbReference>
<keyword evidence="4" id="KW-0808">Transferase</keyword>
<evidence type="ECO:0000313" key="9">
    <source>
        <dbReference type="Proteomes" id="UP000307164"/>
    </source>
</evidence>
<accession>A0ABY2VYU3</accession>
<organism evidence="8 9">
    <name type="scientific">Pseudoalteromonas aurantia</name>
    <dbReference type="NCBI Taxonomy" id="43654"/>
    <lineage>
        <taxon>Bacteria</taxon>
        <taxon>Pseudomonadati</taxon>
        <taxon>Pseudomonadota</taxon>
        <taxon>Gammaproteobacteria</taxon>
        <taxon>Alteromonadales</taxon>
        <taxon>Pseudoalteromonadaceae</taxon>
        <taxon>Pseudoalteromonas</taxon>
    </lineage>
</organism>
<dbReference type="Pfam" id="PF02518">
    <property type="entry name" value="HATPase_c"/>
    <property type="match status" value="1"/>
</dbReference>
<evidence type="ECO:0000256" key="4">
    <source>
        <dbReference type="ARBA" id="ARBA00022679"/>
    </source>
</evidence>
<evidence type="ECO:0000313" key="8">
    <source>
        <dbReference type="EMBL" id="TMO75417.1"/>
    </source>
</evidence>
<dbReference type="PROSITE" id="PS50109">
    <property type="entry name" value="HIS_KIN"/>
    <property type="match status" value="1"/>
</dbReference>
<evidence type="ECO:0000256" key="6">
    <source>
        <dbReference type="ARBA" id="ARBA00023012"/>
    </source>
</evidence>
<protein>
    <recommendedName>
        <fullName evidence="2">histidine kinase</fullName>
        <ecNumber evidence="2">2.7.13.3</ecNumber>
    </recommendedName>
</protein>
<sequence>MYQLSQVQNLSTHLIWQECQLSALTSLYIADMKTLATQCHLRFIADIDILEATVFKTDKQKVDQIITNFAKNACLYTDSPEHIQLKVRVNTKYIFIQIDDSAPGVSETELNKLFERLYRIDESRSWALGGSGLGLSICEGLTHALEGNINLHHGKPEGLCVRLTLPIITTKE</sequence>
<reference evidence="9" key="2">
    <citation type="submission" date="2019-06" db="EMBL/GenBank/DDBJ databases">
        <title>Co-occurence of chitin degradation, pigmentation and bioactivity in marine Pseudoalteromonas.</title>
        <authorList>
            <person name="Sonnenschein E.C."/>
            <person name="Bech P.K."/>
        </authorList>
    </citation>
    <scope>NUCLEOTIDE SEQUENCE [LARGE SCALE GENOMIC DNA]</scope>
    <source>
        <strain evidence="9">S3895</strain>
    </source>
</reference>
<evidence type="ECO:0000256" key="3">
    <source>
        <dbReference type="ARBA" id="ARBA00022553"/>
    </source>
</evidence>
<evidence type="ECO:0000259" key="7">
    <source>
        <dbReference type="PROSITE" id="PS50109"/>
    </source>
</evidence>
<dbReference type="InterPro" id="IPR005467">
    <property type="entry name" value="His_kinase_dom"/>
</dbReference>
<keyword evidence="5" id="KW-0418">Kinase</keyword>